<evidence type="ECO:0000256" key="1">
    <source>
        <dbReference type="ARBA" id="ARBA00004141"/>
    </source>
</evidence>
<dbReference type="EMBL" id="CAJVQB010162431">
    <property type="protein sequence ID" value="CAG8856668.1"/>
    <property type="molecule type" value="Genomic_DNA"/>
</dbReference>
<comment type="subcellular location">
    <subcellularLocation>
        <location evidence="1">Membrane</location>
        <topology evidence="1">Multi-pass membrane protein</topology>
    </subcellularLocation>
</comment>
<evidence type="ECO:0000313" key="12">
    <source>
        <dbReference type="Proteomes" id="UP000789901"/>
    </source>
</evidence>
<dbReference type="InterPro" id="IPR011527">
    <property type="entry name" value="ABC1_TM_dom"/>
</dbReference>
<dbReference type="PANTHER" id="PTHR24223:SF456">
    <property type="entry name" value="MULTIDRUG RESISTANCE-ASSOCIATED PROTEIN LETHAL(2)03659"/>
    <property type="match status" value="1"/>
</dbReference>
<evidence type="ECO:0000256" key="8">
    <source>
        <dbReference type="ARBA" id="ARBA00023136"/>
    </source>
</evidence>
<keyword evidence="6" id="KW-0067">ATP-binding</keyword>
<evidence type="ECO:0000256" key="7">
    <source>
        <dbReference type="ARBA" id="ARBA00022989"/>
    </source>
</evidence>
<sequence>KDVDTCDNLLSESYRMFFMSLSNIFGTFILIVVVFVWFIIPLVPLIILYYLVALYYRASNRQLKRLDAVLRSSLYAHFSETLMGLPIIRAYREQERFLRNNEEFLDIENRAYFLIISVQQWLSM</sequence>
<evidence type="ECO:0000256" key="9">
    <source>
        <dbReference type="SAM" id="Phobius"/>
    </source>
</evidence>
<name>A0ABN7XMY0_GIGMA</name>
<dbReference type="Proteomes" id="UP000789901">
    <property type="component" value="Unassembled WGS sequence"/>
</dbReference>
<keyword evidence="12" id="KW-1185">Reference proteome</keyword>
<dbReference type="InterPro" id="IPR050173">
    <property type="entry name" value="ABC_transporter_C-like"/>
</dbReference>
<evidence type="ECO:0000256" key="5">
    <source>
        <dbReference type="ARBA" id="ARBA00022741"/>
    </source>
</evidence>
<evidence type="ECO:0000259" key="10">
    <source>
        <dbReference type="PROSITE" id="PS50929"/>
    </source>
</evidence>
<accession>A0ABN7XMY0</accession>
<evidence type="ECO:0000256" key="3">
    <source>
        <dbReference type="ARBA" id="ARBA00022448"/>
    </source>
</evidence>
<feature type="non-terminal residue" evidence="11">
    <location>
        <position position="1"/>
    </location>
</feature>
<evidence type="ECO:0000256" key="6">
    <source>
        <dbReference type="ARBA" id="ARBA00022840"/>
    </source>
</evidence>
<evidence type="ECO:0000313" key="11">
    <source>
        <dbReference type="EMBL" id="CAG8856668.1"/>
    </source>
</evidence>
<reference evidence="11 12" key="1">
    <citation type="submission" date="2021-06" db="EMBL/GenBank/DDBJ databases">
        <authorList>
            <person name="Kallberg Y."/>
            <person name="Tangrot J."/>
            <person name="Rosling A."/>
        </authorList>
    </citation>
    <scope>NUCLEOTIDE SEQUENCE [LARGE SCALE GENOMIC DNA]</scope>
    <source>
        <strain evidence="11 12">120-4 pot B 10/14</strain>
    </source>
</reference>
<keyword evidence="8 9" id="KW-0472">Membrane</keyword>
<keyword evidence="5" id="KW-0547">Nucleotide-binding</keyword>
<dbReference type="InterPro" id="IPR036640">
    <property type="entry name" value="ABC1_TM_sf"/>
</dbReference>
<dbReference type="SUPFAM" id="SSF90123">
    <property type="entry name" value="ABC transporter transmembrane region"/>
    <property type="match status" value="1"/>
</dbReference>
<feature type="transmembrane region" description="Helical" evidence="9">
    <location>
        <begin position="24"/>
        <end position="56"/>
    </location>
</feature>
<keyword evidence="7 9" id="KW-1133">Transmembrane helix</keyword>
<protein>
    <submittedName>
        <fullName evidence="11">8364_t:CDS:1</fullName>
    </submittedName>
</protein>
<dbReference type="PANTHER" id="PTHR24223">
    <property type="entry name" value="ATP-BINDING CASSETTE SUB-FAMILY C"/>
    <property type="match status" value="1"/>
</dbReference>
<comment type="caution">
    <text evidence="11">The sequence shown here is derived from an EMBL/GenBank/DDBJ whole genome shotgun (WGS) entry which is preliminary data.</text>
</comment>
<evidence type="ECO:0000256" key="4">
    <source>
        <dbReference type="ARBA" id="ARBA00022692"/>
    </source>
</evidence>
<keyword evidence="3" id="KW-0813">Transport</keyword>
<proteinExistence type="inferred from homology"/>
<evidence type="ECO:0000256" key="2">
    <source>
        <dbReference type="ARBA" id="ARBA00009726"/>
    </source>
</evidence>
<gene>
    <name evidence="11" type="ORF">GMARGA_LOCUS45489</name>
</gene>
<keyword evidence="4 9" id="KW-0812">Transmembrane</keyword>
<dbReference type="PROSITE" id="PS50929">
    <property type="entry name" value="ABC_TM1F"/>
    <property type="match status" value="1"/>
</dbReference>
<feature type="non-terminal residue" evidence="11">
    <location>
        <position position="124"/>
    </location>
</feature>
<feature type="domain" description="ABC transmembrane type-1" evidence="10">
    <location>
        <begin position="1"/>
        <end position="124"/>
    </location>
</feature>
<organism evidence="11 12">
    <name type="scientific">Gigaspora margarita</name>
    <dbReference type="NCBI Taxonomy" id="4874"/>
    <lineage>
        <taxon>Eukaryota</taxon>
        <taxon>Fungi</taxon>
        <taxon>Fungi incertae sedis</taxon>
        <taxon>Mucoromycota</taxon>
        <taxon>Glomeromycotina</taxon>
        <taxon>Glomeromycetes</taxon>
        <taxon>Diversisporales</taxon>
        <taxon>Gigasporaceae</taxon>
        <taxon>Gigaspora</taxon>
    </lineage>
</organism>
<dbReference type="Gene3D" id="1.20.1560.10">
    <property type="entry name" value="ABC transporter type 1, transmembrane domain"/>
    <property type="match status" value="1"/>
</dbReference>
<dbReference type="Pfam" id="PF00664">
    <property type="entry name" value="ABC_membrane"/>
    <property type="match status" value="1"/>
</dbReference>
<comment type="similarity">
    <text evidence="2">Belongs to the ABC transporter superfamily. ABCC family. Conjugate transporter (TC 3.A.1.208) subfamily.</text>
</comment>